<feature type="region of interest" description="Disordered" evidence="1">
    <location>
        <begin position="26"/>
        <end position="45"/>
    </location>
</feature>
<keyword evidence="3" id="KW-1185">Reference proteome</keyword>
<dbReference type="EnsemblMetazoa" id="OVOC4956.1">
    <property type="protein sequence ID" value="OVOC4956.1"/>
    <property type="gene ID" value="WBGene00241765"/>
</dbReference>
<evidence type="ECO:0000313" key="3">
    <source>
        <dbReference type="Proteomes" id="UP000024404"/>
    </source>
</evidence>
<reference evidence="3" key="1">
    <citation type="submission" date="2013-10" db="EMBL/GenBank/DDBJ databases">
        <title>Genome sequencing of Onchocerca volvulus.</title>
        <authorList>
            <person name="Cotton J."/>
            <person name="Tsai J."/>
            <person name="Stanley E."/>
            <person name="Tracey A."/>
            <person name="Holroyd N."/>
            <person name="Lustigman S."/>
            <person name="Berriman M."/>
        </authorList>
    </citation>
    <scope>NUCLEOTIDE SEQUENCE</scope>
</reference>
<dbReference type="EMBL" id="CMVM020000146">
    <property type="status" value="NOT_ANNOTATED_CDS"/>
    <property type="molecule type" value="Genomic_DNA"/>
</dbReference>
<dbReference type="Proteomes" id="UP000024404">
    <property type="component" value="Unassembled WGS sequence"/>
</dbReference>
<evidence type="ECO:0000256" key="1">
    <source>
        <dbReference type="SAM" id="MobiDB-lite"/>
    </source>
</evidence>
<proteinExistence type="predicted"/>
<organism evidence="2 3">
    <name type="scientific">Onchocerca volvulus</name>
    <dbReference type="NCBI Taxonomy" id="6282"/>
    <lineage>
        <taxon>Eukaryota</taxon>
        <taxon>Metazoa</taxon>
        <taxon>Ecdysozoa</taxon>
        <taxon>Nematoda</taxon>
        <taxon>Chromadorea</taxon>
        <taxon>Rhabditida</taxon>
        <taxon>Spirurina</taxon>
        <taxon>Spiruromorpha</taxon>
        <taxon>Filarioidea</taxon>
        <taxon>Onchocercidae</taxon>
        <taxon>Onchocerca</taxon>
    </lineage>
</organism>
<sequence>MQHETMPSSAQTAKCRRHMEFQQMHWKGLTSSNEGKGKKAENSEKSRTGLGYNICMYSLIFSEIVFTAHATHFKATTLFLHKALISSCSCQRQWPEIPESEN</sequence>
<protein>
    <submittedName>
        <fullName evidence="2">Uncharacterized protein</fullName>
    </submittedName>
</protein>
<evidence type="ECO:0000313" key="2">
    <source>
        <dbReference type="EnsemblMetazoa" id="OVOC4956.1"/>
    </source>
</evidence>
<dbReference type="AlphaFoldDB" id="A0A8R1TVK7"/>
<name>A0A8R1TVK7_ONCVO</name>
<feature type="compositionally biased region" description="Basic and acidic residues" evidence="1">
    <location>
        <begin position="35"/>
        <end position="45"/>
    </location>
</feature>
<accession>A0A8R1TVK7</accession>
<reference evidence="2" key="2">
    <citation type="submission" date="2022-06" db="UniProtKB">
        <authorList>
            <consortium name="EnsemblMetazoa"/>
        </authorList>
    </citation>
    <scope>IDENTIFICATION</scope>
</reference>